<gene>
    <name evidence="1" type="ORF">S06H3_14002</name>
</gene>
<evidence type="ECO:0000313" key="1">
    <source>
        <dbReference type="EMBL" id="GAI17306.1"/>
    </source>
</evidence>
<reference evidence="1" key="1">
    <citation type="journal article" date="2014" name="Front. Microbiol.">
        <title>High frequency of phylogenetically diverse reductive dehalogenase-homologous genes in deep subseafloor sedimentary metagenomes.</title>
        <authorList>
            <person name="Kawai M."/>
            <person name="Futagami T."/>
            <person name="Toyoda A."/>
            <person name="Takaki Y."/>
            <person name="Nishi S."/>
            <person name="Hori S."/>
            <person name="Arai W."/>
            <person name="Tsubouchi T."/>
            <person name="Morono Y."/>
            <person name="Uchiyama I."/>
            <person name="Ito T."/>
            <person name="Fujiyama A."/>
            <person name="Inagaki F."/>
            <person name="Takami H."/>
        </authorList>
    </citation>
    <scope>NUCLEOTIDE SEQUENCE</scope>
    <source>
        <strain evidence="1">Expedition CK06-06</strain>
    </source>
</reference>
<protein>
    <submittedName>
        <fullName evidence="1">Uncharacterized protein</fullName>
    </submittedName>
</protein>
<name>X1MGU3_9ZZZZ</name>
<proteinExistence type="predicted"/>
<comment type="caution">
    <text evidence="1">The sequence shown here is derived from an EMBL/GenBank/DDBJ whole genome shotgun (WGS) entry which is preliminary data.</text>
</comment>
<dbReference type="EMBL" id="BARV01006842">
    <property type="protein sequence ID" value="GAI17306.1"/>
    <property type="molecule type" value="Genomic_DNA"/>
</dbReference>
<feature type="non-terminal residue" evidence="1">
    <location>
        <position position="200"/>
    </location>
</feature>
<organism evidence="1">
    <name type="scientific">marine sediment metagenome</name>
    <dbReference type="NCBI Taxonomy" id="412755"/>
    <lineage>
        <taxon>unclassified sequences</taxon>
        <taxon>metagenomes</taxon>
        <taxon>ecological metagenomes</taxon>
    </lineage>
</organism>
<sequence length="200" mass="22767">MTILYNIVYVLPNANLIFMPRRFLKLFFDTFFPWQCISCKKEVLFPYPLCKKCQRNIPINYSPENSGGGDFPGDKDKIKQLEKDKEERIDKIVADFLISPQEFIGNPNNEDKLDKELALKIIEKNRTSAFLNNIDKFQGLDREVALNLIESGSASAILKSLDKFQGLDKEVALNLIENGDGDAVLENLDKFQGLDKESAI</sequence>
<dbReference type="AlphaFoldDB" id="X1MGU3"/>
<accession>X1MGU3</accession>